<evidence type="ECO:0000259" key="9">
    <source>
        <dbReference type="PROSITE" id="PS51032"/>
    </source>
</evidence>
<protein>
    <recommendedName>
        <fullName evidence="9">AP2/ERF domain-containing protein</fullName>
    </recommendedName>
</protein>
<dbReference type="FunFam" id="3.30.730.10:FF:000001">
    <property type="entry name" value="Ethylene-responsive transcription factor 2"/>
    <property type="match status" value="1"/>
</dbReference>
<dbReference type="CDD" id="cd00018">
    <property type="entry name" value="AP2"/>
    <property type="match status" value="1"/>
</dbReference>
<keyword evidence="7" id="KW-0539">Nucleus</keyword>
<dbReference type="PRINTS" id="PR00367">
    <property type="entry name" value="ETHRSPELEMNT"/>
</dbReference>
<dbReference type="GO" id="GO:0005634">
    <property type="term" value="C:nucleus"/>
    <property type="evidence" value="ECO:0007669"/>
    <property type="project" value="UniProtKB-SubCell"/>
</dbReference>
<dbReference type="PROSITE" id="PS51032">
    <property type="entry name" value="AP2_ERF"/>
    <property type="match status" value="1"/>
</dbReference>
<feature type="compositionally biased region" description="Polar residues" evidence="8">
    <location>
        <begin position="1"/>
        <end position="12"/>
    </location>
</feature>
<keyword evidence="6" id="KW-0804">Transcription</keyword>
<dbReference type="GO" id="GO:0009873">
    <property type="term" value="P:ethylene-activated signaling pathway"/>
    <property type="evidence" value="ECO:0007669"/>
    <property type="project" value="UniProtKB-KW"/>
</dbReference>
<evidence type="ECO:0000256" key="2">
    <source>
        <dbReference type="ARBA" id="ARBA00022745"/>
    </source>
</evidence>
<dbReference type="InterPro" id="IPR001471">
    <property type="entry name" value="AP2/ERF_dom"/>
</dbReference>
<evidence type="ECO:0000256" key="6">
    <source>
        <dbReference type="ARBA" id="ARBA00023163"/>
    </source>
</evidence>
<dbReference type="InterPro" id="IPR036955">
    <property type="entry name" value="AP2/ERF_dom_sf"/>
</dbReference>
<dbReference type="Gramene" id="AUR62007132-RA">
    <property type="protein sequence ID" value="AUR62007132-RA:cds"/>
    <property type="gene ID" value="AUR62007132"/>
</dbReference>
<sequence length="128" mass="14510">MSTPSPTFSGGSKSKFREKRPAMKIAVPAPVKKFEVVEFVPELTQQASGVMAQQKFEKEEAQRHYRGVRRRPWGKYAAEIRDPNKRGSRVWLGTYDTAIEAARAYDRAAFKLRGSKAILNFPLEVGKH</sequence>
<evidence type="ECO:0000313" key="11">
    <source>
        <dbReference type="Proteomes" id="UP000596660"/>
    </source>
</evidence>
<dbReference type="SMART" id="SM00380">
    <property type="entry name" value="AP2"/>
    <property type="match status" value="1"/>
</dbReference>
<keyword evidence="2" id="KW-0936">Ethylene signaling pathway</keyword>
<dbReference type="EnsemblPlants" id="AUR62007132-RA">
    <property type="protein sequence ID" value="AUR62007132-RA:cds"/>
    <property type="gene ID" value="AUR62007132"/>
</dbReference>
<reference evidence="10" key="1">
    <citation type="journal article" date="2017" name="Nature">
        <title>The genome of Chenopodium quinoa.</title>
        <authorList>
            <person name="Jarvis D.E."/>
            <person name="Ho Y.S."/>
            <person name="Lightfoot D.J."/>
            <person name="Schmoeckel S.M."/>
            <person name="Li B."/>
            <person name="Borm T.J.A."/>
            <person name="Ohyanagi H."/>
            <person name="Mineta K."/>
            <person name="Michell C.T."/>
            <person name="Saber N."/>
            <person name="Kharbatia N.M."/>
            <person name="Rupper R.R."/>
            <person name="Sharp A.R."/>
            <person name="Dally N."/>
            <person name="Boughton B.A."/>
            <person name="Woo Y.H."/>
            <person name="Gao G."/>
            <person name="Schijlen E.G.W.M."/>
            <person name="Guo X."/>
            <person name="Momin A.A."/>
            <person name="Negrao S."/>
            <person name="Al-Babili S."/>
            <person name="Gehring C."/>
            <person name="Roessner U."/>
            <person name="Jung C."/>
            <person name="Murphy K."/>
            <person name="Arold S.T."/>
            <person name="Gojobori T."/>
            <person name="van der Linden C.G."/>
            <person name="van Loo E.N."/>
            <person name="Jellen E.N."/>
            <person name="Maughan P.J."/>
            <person name="Tester M."/>
        </authorList>
    </citation>
    <scope>NUCLEOTIDE SEQUENCE [LARGE SCALE GENOMIC DNA]</scope>
    <source>
        <strain evidence="10">cv. PI 614886</strain>
    </source>
</reference>
<dbReference type="Proteomes" id="UP000596660">
    <property type="component" value="Unplaced"/>
</dbReference>
<comment type="subcellular location">
    <subcellularLocation>
        <location evidence="1">Nucleus</location>
    </subcellularLocation>
</comment>
<evidence type="ECO:0000256" key="5">
    <source>
        <dbReference type="ARBA" id="ARBA00023159"/>
    </source>
</evidence>
<accession>A0A803L5J3</accession>
<dbReference type="GO" id="GO:0006950">
    <property type="term" value="P:response to stress"/>
    <property type="evidence" value="ECO:0007669"/>
    <property type="project" value="UniProtKB-ARBA"/>
</dbReference>
<feature type="region of interest" description="Disordered" evidence="8">
    <location>
        <begin position="1"/>
        <end position="21"/>
    </location>
</feature>
<dbReference type="InterPro" id="IPR044808">
    <property type="entry name" value="ERF_plant"/>
</dbReference>
<keyword evidence="5" id="KW-0010">Activator</keyword>
<dbReference type="GO" id="GO:0000976">
    <property type="term" value="F:transcription cis-regulatory region binding"/>
    <property type="evidence" value="ECO:0007669"/>
    <property type="project" value="UniProtKB-ARBA"/>
</dbReference>
<evidence type="ECO:0000256" key="1">
    <source>
        <dbReference type="ARBA" id="ARBA00004123"/>
    </source>
</evidence>
<evidence type="ECO:0000313" key="10">
    <source>
        <dbReference type="EnsemblPlants" id="AUR62007132-RA:cds"/>
    </source>
</evidence>
<organism evidence="10 11">
    <name type="scientific">Chenopodium quinoa</name>
    <name type="common">Quinoa</name>
    <dbReference type="NCBI Taxonomy" id="63459"/>
    <lineage>
        <taxon>Eukaryota</taxon>
        <taxon>Viridiplantae</taxon>
        <taxon>Streptophyta</taxon>
        <taxon>Embryophyta</taxon>
        <taxon>Tracheophyta</taxon>
        <taxon>Spermatophyta</taxon>
        <taxon>Magnoliopsida</taxon>
        <taxon>eudicotyledons</taxon>
        <taxon>Gunneridae</taxon>
        <taxon>Pentapetalae</taxon>
        <taxon>Caryophyllales</taxon>
        <taxon>Chenopodiaceae</taxon>
        <taxon>Chenopodioideae</taxon>
        <taxon>Atripliceae</taxon>
        <taxon>Chenopodium</taxon>
    </lineage>
</organism>
<keyword evidence="3" id="KW-0805">Transcription regulation</keyword>
<keyword evidence="11" id="KW-1185">Reference proteome</keyword>
<dbReference type="PANTHER" id="PTHR31190:SF499">
    <property type="entry name" value="ETHYLENE-RESPONSIVE TRANSCRIPTION FACTOR ERF105"/>
    <property type="match status" value="1"/>
</dbReference>
<dbReference type="Pfam" id="PF00847">
    <property type="entry name" value="AP2"/>
    <property type="match status" value="1"/>
</dbReference>
<name>A0A803L5J3_CHEQI</name>
<evidence type="ECO:0000256" key="7">
    <source>
        <dbReference type="ARBA" id="ARBA00023242"/>
    </source>
</evidence>
<keyword evidence="4" id="KW-0238">DNA-binding</keyword>
<evidence type="ECO:0000256" key="3">
    <source>
        <dbReference type="ARBA" id="ARBA00023015"/>
    </source>
</evidence>
<dbReference type="Gene3D" id="3.30.730.10">
    <property type="entry name" value="AP2/ERF domain"/>
    <property type="match status" value="1"/>
</dbReference>
<dbReference type="PANTHER" id="PTHR31190">
    <property type="entry name" value="DNA-BINDING DOMAIN"/>
    <property type="match status" value="1"/>
</dbReference>
<dbReference type="SUPFAM" id="SSF54171">
    <property type="entry name" value="DNA-binding domain"/>
    <property type="match status" value="1"/>
</dbReference>
<feature type="domain" description="AP2/ERF" evidence="9">
    <location>
        <begin position="64"/>
        <end position="122"/>
    </location>
</feature>
<dbReference type="InterPro" id="IPR016177">
    <property type="entry name" value="DNA-bd_dom_sf"/>
</dbReference>
<proteinExistence type="predicted"/>
<evidence type="ECO:0000256" key="4">
    <source>
        <dbReference type="ARBA" id="ARBA00023125"/>
    </source>
</evidence>
<reference evidence="10" key="2">
    <citation type="submission" date="2021-03" db="UniProtKB">
        <authorList>
            <consortium name="EnsemblPlants"/>
        </authorList>
    </citation>
    <scope>IDENTIFICATION</scope>
</reference>
<evidence type="ECO:0000256" key="8">
    <source>
        <dbReference type="SAM" id="MobiDB-lite"/>
    </source>
</evidence>
<dbReference type="AlphaFoldDB" id="A0A803L5J3"/>
<dbReference type="GO" id="GO:0003700">
    <property type="term" value="F:DNA-binding transcription factor activity"/>
    <property type="evidence" value="ECO:0007669"/>
    <property type="project" value="InterPro"/>
</dbReference>